<dbReference type="EMBL" id="AAMHFN010000069">
    <property type="protein sequence ID" value="EDH3279430.1"/>
    <property type="molecule type" value="Genomic_DNA"/>
</dbReference>
<sequence length="179" mass="21132">MDTISILKDDYNYAFHRMSLYINKQINKITCLYYWTSNNPLTHHLYIKGEERHLSVTIHLTGPFVIPDNKTLCYGRRWFIRLPGEYDINTFIYEIIFKQDGKTPFYPVKTLFGITPLMEKKKCHEYRSRVKRLIQSLDSEIKSGTLDYHTAATHFSASTGLAIQASLRYFRQYHIPVLL</sequence>
<accession>A0A5U5HQ65</accession>
<dbReference type="EMBL" id="AALAVL010000030">
    <property type="protein sequence ID" value="ECX7514316.1"/>
    <property type="molecule type" value="Genomic_DNA"/>
</dbReference>
<reference evidence="3" key="1">
    <citation type="submission" date="2018-07" db="EMBL/GenBank/DDBJ databases">
        <authorList>
            <consortium name="GenomeTrakr network: Whole genome sequencing for foodborne pathogen traceback"/>
        </authorList>
    </citation>
    <scope>NUCLEOTIDE SEQUENCE</scope>
    <source>
        <strain evidence="1">CFSAN024207</strain>
        <strain evidence="3">CFSAN047939</strain>
        <strain evidence="4">CNSV-T1-MD09-1-TT-B</strain>
        <strain evidence="5">CNSV-T3-MD10-10-RV-C</strain>
        <strain evidence="6">CNSV-T3-MD10-10-RV-D</strain>
        <strain evidence="2">DHMH-A15091834</strain>
    </source>
</reference>
<dbReference type="AlphaFoldDB" id="A0A5U5HQ65"/>
<evidence type="ECO:0000313" key="3">
    <source>
        <dbReference type="EMBL" id="EBQ4317975.1"/>
    </source>
</evidence>
<evidence type="ECO:0000313" key="5">
    <source>
        <dbReference type="EMBL" id="EBR7751933.1"/>
    </source>
</evidence>
<name>A0A5U5HQ65_SALER</name>
<dbReference type="EMBL" id="AAGMYU010000053">
    <property type="protein sequence ID" value="EBP7906571.1"/>
    <property type="molecule type" value="Genomic_DNA"/>
</dbReference>
<comment type="caution">
    <text evidence="3">The sequence shown here is derived from an EMBL/GenBank/DDBJ whole genome shotgun (WGS) entry which is preliminary data.</text>
</comment>
<proteinExistence type="predicted"/>
<evidence type="ECO:0000313" key="7">
    <source>
        <dbReference type="EMBL" id="ECX7514316.1"/>
    </source>
</evidence>
<dbReference type="EMBL" id="AAGOZC010000025">
    <property type="protein sequence ID" value="EBQ4317975.1"/>
    <property type="molecule type" value="Genomic_DNA"/>
</dbReference>
<evidence type="ECO:0000313" key="4">
    <source>
        <dbReference type="EMBL" id="EBR6662486.1"/>
    </source>
</evidence>
<gene>
    <name evidence="3" type="ORF">A2H40_20130</name>
    <name evidence="2" type="ORF">APS38_23325</name>
    <name evidence="6" type="ORF">B9796_20990</name>
    <name evidence="5" type="ORF">B9797_21995</name>
    <name evidence="4" type="ORF">B9934_19850</name>
    <name evidence="7" type="ORF">CG580_19955</name>
    <name evidence="8" type="ORF">GC847_20735</name>
    <name evidence="1" type="ORF">LM31_20470</name>
</gene>
<dbReference type="EMBL" id="AAGKQP010000031">
    <property type="protein sequence ID" value="EBP0977660.1"/>
    <property type="molecule type" value="Genomic_DNA"/>
</dbReference>
<dbReference type="RefSeq" id="WP_134813686.1">
    <property type="nucleotide sequence ID" value="NZ_MYKR01000002.1"/>
</dbReference>
<evidence type="ECO:0000313" key="2">
    <source>
        <dbReference type="EMBL" id="EBP7906571.1"/>
    </source>
</evidence>
<evidence type="ECO:0000313" key="1">
    <source>
        <dbReference type="EMBL" id="EBP0977660.1"/>
    </source>
</evidence>
<dbReference type="EMBL" id="AAGTJX010000023">
    <property type="protein sequence ID" value="EBR7751933.1"/>
    <property type="molecule type" value="Genomic_DNA"/>
</dbReference>
<dbReference type="EMBL" id="AAGTAA010000024">
    <property type="protein sequence ID" value="EBR6662486.1"/>
    <property type="molecule type" value="Genomic_DNA"/>
</dbReference>
<reference evidence="7" key="2">
    <citation type="submission" date="2018-07" db="EMBL/GenBank/DDBJ databases">
        <authorList>
            <consortium name="PulseNet: The National Subtyping Network for Foodborne Disease Surveillance"/>
            <person name="Tarr C.L."/>
            <person name="Trees E."/>
            <person name="Katz L.S."/>
            <person name="Carleton-Romer H.A."/>
            <person name="Stroika S."/>
            <person name="Kucerova Z."/>
            <person name="Roache K.F."/>
            <person name="Sabol A.L."/>
            <person name="Besser J."/>
            <person name="Gerner-Smidt P."/>
        </authorList>
    </citation>
    <scope>NUCLEOTIDE SEQUENCE</scope>
    <source>
        <strain evidence="7">PNUSAS017874</strain>
        <strain evidence="8">PNUSAS110015</strain>
    </source>
</reference>
<dbReference type="EMBL" id="AAGTJB010000028">
    <property type="protein sequence ID" value="EBR7791887.1"/>
    <property type="molecule type" value="Genomic_DNA"/>
</dbReference>
<protein>
    <submittedName>
        <fullName evidence="3">Uncharacterized protein</fullName>
    </submittedName>
</protein>
<organism evidence="3">
    <name type="scientific">Salmonella enterica</name>
    <name type="common">Salmonella choleraesuis</name>
    <dbReference type="NCBI Taxonomy" id="28901"/>
    <lineage>
        <taxon>Bacteria</taxon>
        <taxon>Pseudomonadati</taxon>
        <taxon>Pseudomonadota</taxon>
        <taxon>Gammaproteobacteria</taxon>
        <taxon>Enterobacterales</taxon>
        <taxon>Enterobacteriaceae</taxon>
        <taxon>Salmonella</taxon>
    </lineage>
</organism>
<evidence type="ECO:0000313" key="6">
    <source>
        <dbReference type="EMBL" id="EBR7791887.1"/>
    </source>
</evidence>
<evidence type="ECO:0000313" key="8">
    <source>
        <dbReference type="EMBL" id="EDH3279430.1"/>
    </source>
</evidence>